<dbReference type="RefSeq" id="WP_097122144.1">
    <property type="nucleotide sequence ID" value="NZ_OCND01000005.1"/>
</dbReference>
<feature type="compositionally biased region" description="Basic residues" evidence="1">
    <location>
        <begin position="132"/>
        <end position="144"/>
    </location>
</feature>
<accession>A0A286D891</accession>
<dbReference type="FunFam" id="3.30.160.20:FF:000046">
    <property type="entry name" value="Peptidyl-tRNA hydrolase ICT1"/>
    <property type="match status" value="1"/>
</dbReference>
<dbReference type="GO" id="GO:0003747">
    <property type="term" value="F:translation release factor activity"/>
    <property type="evidence" value="ECO:0007669"/>
    <property type="project" value="InterPro"/>
</dbReference>
<dbReference type="GO" id="GO:0004045">
    <property type="term" value="F:peptidyl-tRNA hydrolase activity"/>
    <property type="evidence" value="ECO:0007669"/>
    <property type="project" value="TreeGrafter"/>
</dbReference>
<name>A0A286D891_9GAMM</name>
<dbReference type="Proteomes" id="UP000219374">
    <property type="component" value="Unassembled WGS sequence"/>
</dbReference>
<evidence type="ECO:0000256" key="1">
    <source>
        <dbReference type="SAM" id="MobiDB-lite"/>
    </source>
</evidence>
<feature type="domain" description="Prokaryotic-type class I peptide chain release factors" evidence="2">
    <location>
        <begin position="25"/>
        <end position="41"/>
    </location>
</feature>
<dbReference type="GO" id="GO:0072344">
    <property type="term" value="P:rescue of stalled ribosome"/>
    <property type="evidence" value="ECO:0007669"/>
    <property type="project" value="TreeGrafter"/>
</dbReference>
<dbReference type="NCBIfam" id="NF006718">
    <property type="entry name" value="PRK09256.1"/>
    <property type="match status" value="1"/>
</dbReference>
<dbReference type="AlphaFoldDB" id="A0A286D891"/>
<dbReference type="PANTHER" id="PTHR47814">
    <property type="entry name" value="PEPTIDYL-TRNA HYDROLASE ARFB"/>
    <property type="match status" value="1"/>
</dbReference>
<reference evidence="3 4" key="1">
    <citation type="submission" date="2017-09" db="EMBL/GenBank/DDBJ databases">
        <authorList>
            <person name="Ehlers B."/>
            <person name="Leendertz F.H."/>
        </authorList>
    </citation>
    <scope>NUCLEOTIDE SEQUENCE [LARGE SCALE GENOMIC DNA]</scope>
    <source>
        <strain evidence="3 4">CGMCC 1.10978</strain>
    </source>
</reference>
<dbReference type="Pfam" id="PF00472">
    <property type="entry name" value="RF-1"/>
    <property type="match status" value="1"/>
</dbReference>
<dbReference type="SUPFAM" id="SSF110916">
    <property type="entry name" value="Peptidyl-tRNA hydrolase domain-like"/>
    <property type="match status" value="1"/>
</dbReference>
<proteinExistence type="predicted"/>
<dbReference type="PROSITE" id="PS00745">
    <property type="entry name" value="RF_PROK_I"/>
    <property type="match status" value="1"/>
</dbReference>
<evidence type="ECO:0000313" key="4">
    <source>
        <dbReference type="Proteomes" id="UP000219374"/>
    </source>
</evidence>
<dbReference type="Gene3D" id="3.30.160.20">
    <property type="match status" value="1"/>
</dbReference>
<feature type="region of interest" description="Disordered" evidence="1">
    <location>
        <begin position="110"/>
        <end position="144"/>
    </location>
</feature>
<keyword evidence="4" id="KW-1185">Reference proteome</keyword>
<protein>
    <submittedName>
        <fullName evidence="3">Ribosome-associated protein</fullName>
    </submittedName>
</protein>
<organism evidence="3 4">
    <name type="scientific">Pseudoxanthomonas wuyuanensis</name>
    <dbReference type="NCBI Taxonomy" id="1073196"/>
    <lineage>
        <taxon>Bacteria</taxon>
        <taxon>Pseudomonadati</taxon>
        <taxon>Pseudomonadota</taxon>
        <taxon>Gammaproteobacteria</taxon>
        <taxon>Lysobacterales</taxon>
        <taxon>Lysobacteraceae</taxon>
        <taxon>Pseudoxanthomonas</taxon>
    </lineage>
</organism>
<dbReference type="OrthoDB" id="9815709at2"/>
<sequence>MGSGALEITQTLTIPDAELIERFVRAAGPGGQNVNKVSTAVELRFDIAQSPSLPEPVRERLLAKRDRRLTDEGVLIIAAQRFRTQDRNRQDARERLAAFIASGLTVPKQRIATRPSRAAKARRLEAKNQRSQIKRGRSQKSHWE</sequence>
<dbReference type="PANTHER" id="PTHR47814:SF1">
    <property type="entry name" value="PEPTIDYL-TRNA HYDROLASE ARFB"/>
    <property type="match status" value="1"/>
</dbReference>
<dbReference type="InterPro" id="IPR000352">
    <property type="entry name" value="Pep_chain_release_fac_I"/>
</dbReference>
<dbReference type="EMBL" id="OCND01000005">
    <property type="protein sequence ID" value="SOD54870.1"/>
    <property type="molecule type" value="Genomic_DNA"/>
</dbReference>
<dbReference type="GO" id="GO:0043022">
    <property type="term" value="F:ribosome binding"/>
    <property type="evidence" value="ECO:0007669"/>
    <property type="project" value="TreeGrafter"/>
</dbReference>
<evidence type="ECO:0000259" key="2">
    <source>
        <dbReference type="PROSITE" id="PS00745"/>
    </source>
</evidence>
<evidence type="ECO:0000313" key="3">
    <source>
        <dbReference type="EMBL" id="SOD54870.1"/>
    </source>
</evidence>
<gene>
    <name evidence="3" type="ORF">SAMN06296416_105143</name>
</gene>